<accession>A0A1L3FAQ9</accession>
<name>A0A1L3FAQ9_BRAJP</name>
<dbReference type="AlphaFoldDB" id="A0A1L3FAQ9"/>
<dbReference type="RefSeq" id="WP_155795050.1">
    <property type="nucleotide sequence ID" value="NZ_CP017637.1"/>
</dbReference>
<dbReference type="Proteomes" id="UP000181962">
    <property type="component" value="Chromosome"/>
</dbReference>
<sequence>MKRSLTSGRDVRITLHCIGVRIDRLPPIGLVSSLQITDQGALGSIPAELFQLGLHVFIAIGSVIVRCFKVLRAASLANATSERLFTNSVI</sequence>
<evidence type="ECO:0000313" key="2">
    <source>
        <dbReference type="Proteomes" id="UP000181962"/>
    </source>
</evidence>
<gene>
    <name evidence="1" type="ORF">BKD09_18815</name>
</gene>
<proteinExistence type="predicted"/>
<reference evidence="1 2" key="1">
    <citation type="submission" date="2016-11" db="EMBL/GenBank/DDBJ databases">
        <title>Complete Genome Sequence of Bradyrhizobium sp. strain J5, an isolated from soybean nodule in Hokkaido.</title>
        <authorList>
            <person name="Kanehara K."/>
        </authorList>
    </citation>
    <scope>NUCLEOTIDE SEQUENCE [LARGE SCALE GENOMIC DNA]</scope>
    <source>
        <strain evidence="1 2">J5</strain>
    </source>
</reference>
<evidence type="ECO:0000313" key="1">
    <source>
        <dbReference type="EMBL" id="APG10385.1"/>
    </source>
</evidence>
<protein>
    <submittedName>
        <fullName evidence="1">Uncharacterized protein</fullName>
    </submittedName>
</protein>
<organism evidence="1 2">
    <name type="scientific">Bradyrhizobium japonicum</name>
    <dbReference type="NCBI Taxonomy" id="375"/>
    <lineage>
        <taxon>Bacteria</taxon>
        <taxon>Pseudomonadati</taxon>
        <taxon>Pseudomonadota</taxon>
        <taxon>Alphaproteobacteria</taxon>
        <taxon>Hyphomicrobiales</taxon>
        <taxon>Nitrobacteraceae</taxon>
        <taxon>Bradyrhizobium</taxon>
    </lineage>
</organism>
<dbReference type="EMBL" id="CP017637">
    <property type="protein sequence ID" value="APG10385.1"/>
    <property type="molecule type" value="Genomic_DNA"/>
</dbReference>